<dbReference type="AlphaFoldDB" id="E4XIJ1"/>
<keyword evidence="3" id="KW-0479">Metal-binding</keyword>
<sequence>MGAQKSMLSPAKLRDLTNKTLWSVDEIKILYMSCFPRSSYKKVLSRKQFLEIYEEFFPESEAETFTNFVFNVFDDKNNEELTFLEFLQALSLKSQAEPREKLELLPNLTAVSSIDIRGFNNIKNDVDITLHEVAAALSSSNQQASSSRIPLQNMSSQTELIRNESDTVRRLEPKSRPIGAVAAKLDQVKRVRHEIRTFNFFAEFVNKLNKTCELPNVDVELTTIDEQKLKSTSLVDLRKMAKEFCEASDQVKSRALEMVGRTMRRNKVEVKYIQDKAEQDKPTLKRMRVPKKSEEELLYEESNKHGPSQNDRRSSLLDPIIKNNSHPAEIQSVILRNKSQININFAQPEMNNSNLGINNRNKINHQIRERQNSRTVLHQQNSDETIPDGDNISICSMAETALDPACVEFAVDWVERLKNLPQAPLIFDKLEKITLLEGRRKSMKTEFNKAILQIQDDVNKMVKEASLSMVKEGNPSFKPDLLGLEIKGKRKIVTLRVNNGEQDCNDGASVSKIPVALESDVDLKVKVTPSAPLLRVAEL</sequence>
<comment type="similarity">
    <text evidence="1">Belongs to the recoverin family.</text>
</comment>
<name>E4XIJ1_OIKDI</name>
<dbReference type="PANTHER" id="PTHR23055:SF178">
    <property type="entry name" value="NEUROCALCIN HOMOLOG"/>
    <property type="match status" value="1"/>
</dbReference>
<dbReference type="GO" id="GO:0005509">
    <property type="term" value="F:calcium ion binding"/>
    <property type="evidence" value="ECO:0007669"/>
    <property type="project" value="InterPro"/>
</dbReference>
<evidence type="ECO:0000313" key="8">
    <source>
        <dbReference type="Proteomes" id="UP000001307"/>
    </source>
</evidence>
<dbReference type="OrthoDB" id="10499084at2759"/>
<keyword evidence="8" id="KW-1185">Reference proteome</keyword>
<dbReference type="SUPFAM" id="SSF47473">
    <property type="entry name" value="EF-hand"/>
    <property type="match status" value="1"/>
</dbReference>
<keyword evidence="4" id="KW-0677">Repeat</keyword>
<accession>E4XIJ1</accession>
<dbReference type="PANTHER" id="PTHR23055">
    <property type="entry name" value="CALCIUM BINDING PROTEINS"/>
    <property type="match status" value="1"/>
</dbReference>
<feature type="domain" description="EF-hand" evidence="6">
    <location>
        <begin position="61"/>
        <end position="96"/>
    </location>
</feature>
<evidence type="ECO:0000256" key="1">
    <source>
        <dbReference type="ARBA" id="ARBA00006049"/>
    </source>
</evidence>
<dbReference type="PROSITE" id="PS50222">
    <property type="entry name" value="EF_HAND_2"/>
    <property type="match status" value="1"/>
</dbReference>
<gene>
    <name evidence="7" type="ORF">GSOID_T00012414001</name>
</gene>
<protein>
    <recommendedName>
        <fullName evidence="6">EF-hand domain-containing protein</fullName>
    </recommendedName>
</protein>
<keyword evidence="5" id="KW-0449">Lipoprotein</keyword>
<dbReference type="InParanoid" id="E4XIJ1"/>
<dbReference type="EMBL" id="FN653055">
    <property type="protein sequence ID" value="CBY10392.1"/>
    <property type="molecule type" value="Genomic_DNA"/>
</dbReference>
<evidence type="ECO:0000313" key="7">
    <source>
        <dbReference type="EMBL" id="CBY10392.1"/>
    </source>
</evidence>
<proteinExistence type="inferred from homology"/>
<dbReference type="Gene3D" id="1.10.238.10">
    <property type="entry name" value="EF-hand"/>
    <property type="match status" value="1"/>
</dbReference>
<evidence type="ECO:0000256" key="4">
    <source>
        <dbReference type="ARBA" id="ARBA00022737"/>
    </source>
</evidence>
<evidence type="ECO:0000256" key="2">
    <source>
        <dbReference type="ARBA" id="ARBA00022707"/>
    </source>
</evidence>
<organism evidence="7">
    <name type="scientific">Oikopleura dioica</name>
    <name type="common">Tunicate</name>
    <dbReference type="NCBI Taxonomy" id="34765"/>
    <lineage>
        <taxon>Eukaryota</taxon>
        <taxon>Metazoa</taxon>
        <taxon>Chordata</taxon>
        <taxon>Tunicata</taxon>
        <taxon>Appendicularia</taxon>
        <taxon>Copelata</taxon>
        <taxon>Oikopleuridae</taxon>
        <taxon>Oikopleura</taxon>
    </lineage>
</organism>
<evidence type="ECO:0000259" key="6">
    <source>
        <dbReference type="PROSITE" id="PS50222"/>
    </source>
</evidence>
<dbReference type="InterPro" id="IPR011992">
    <property type="entry name" value="EF-hand-dom_pair"/>
</dbReference>
<evidence type="ECO:0000256" key="3">
    <source>
        <dbReference type="ARBA" id="ARBA00022723"/>
    </source>
</evidence>
<keyword evidence="2" id="KW-0519">Myristate</keyword>
<reference evidence="7" key="1">
    <citation type="journal article" date="2010" name="Science">
        <title>Plasticity of animal genome architecture unmasked by rapid evolution of a pelagic tunicate.</title>
        <authorList>
            <person name="Denoeud F."/>
            <person name="Henriet S."/>
            <person name="Mungpakdee S."/>
            <person name="Aury J.M."/>
            <person name="Da Silva C."/>
            <person name="Brinkmann H."/>
            <person name="Mikhaleva J."/>
            <person name="Olsen L.C."/>
            <person name="Jubin C."/>
            <person name="Canestro C."/>
            <person name="Bouquet J.M."/>
            <person name="Danks G."/>
            <person name="Poulain J."/>
            <person name="Campsteijn C."/>
            <person name="Adamski M."/>
            <person name="Cross I."/>
            <person name="Yadetie F."/>
            <person name="Muffato M."/>
            <person name="Louis A."/>
            <person name="Butcher S."/>
            <person name="Tsagkogeorga G."/>
            <person name="Konrad A."/>
            <person name="Singh S."/>
            <person name="Jensen M.F."/>
            <person name="Cong E.H."/>
            <person name="Eikeseth-Otteraa H."/>
            <person name="Noel B."/>
            <person name="Anthouard V."/>
            <person name="Porcel B.M."/>
            <person name="Kachouri-Lafond R."/>
            <person name="Nishino A."/>
            <person name="Ugolini M."/>
            <person name="Chourrout P."/>
            <person name="Nishida H."/>
            <person name="Aasland R."/>
            <person name="Huzurbazar S."/>
            <person name="Westhof E."/>
            <person name="Delsuc F."/>
            <person name="Lehrach H."/>
            <person name="Reinhardt R."/>
            <person name="Weissenbach J."/>
            <person name="Roy S.W."/>
            <person name="Artiguenave F."/>
            <person name="Postlethwait J.H."/>
            <person name="Manak J.R."/>
            <person name="Thompson E.M."/>
            <person name="Jaillon O."/>
            <person name="Du Pasquier L."/>
            <person name="Boudinot P."/>
            <person name="Liberles D.A."/>
            <person name="Volff J.N."/>
            <person name="Philippe H."/>
            <person name="Lenhard B."/>
            <person name="Roest Crollius H."/>
            <person name="Wincker P."/>
            <person name="Chourrout D."/>
        </authorList>
    </citation>
    <scope>NUCLEOTIDE SEQUENCE [LARGE SCALE GENOMIC DNA]</scope>
</reference>
<dbReference type="Proteomes" id="UP000001307">
    <property type="component" value="Unassembled WGS sequence"/>
</dbReference>
<evidence type="ECO:0000256" key="5">
    <source>
        <dbReference type="ARBA" id="ARBA00023288"/>
    </source>
</evidence>
<dbReference type="InterPro" id="IPR002048">
    <property type="entry name" value="EF_hand_dom"/>
</dbReference>
<dbReference type="InterPro" id="IPR028846">
    <property type="entry name" value="Recoverin"/>
</dbReference>